<dbReference type="InterPro" id="IPR000594">
    <property type="entry name" value="ThiF_NAD_FAD-bd"/>
</dbReference>
<dbReference type="SUPFAM" id="SSF69572">
    <property type="entry name" value="Activating enzymes of the ubiquitin-like proteins"/>
    <property type="match status" value="1"/>
</dbReference>
<evidence type="ECO:0000256" key="1">
    <source>
        <dbReference type="SAM" id="Phobius"/>
    </source>
</evidence>
<feature type="transmembrane region" description="Helical" evidence="1">
    <location>
        <begin position="382"/>
        <end position="402"/>
    </location>
</feature>
<keyword evidence="1" id="KW-1133">Transmembrane helix</keyword>
<dbReference type="Gene3D" id="3.40.50.720">
    <property type="entry name" value="NAD(P)-binding Rossmann-like Domain"/>
    <property type="match status" value="1"/>
</dbReference>
<keyword evidence="1" id="KW-0472">Membrane</keyword>
<organism evidence="3 4">
    <name type="scientific">Emticicia agri</name>
    <dbReference type="NCBI Taxonomy" id="2492393"/>
    <lineage>
        <taxon>Bacteria</taxon>
        <taxon>Pseudomonadati</taxon>
        <taxon>Bacteroidota</taxon>
        <taxon>Cytophagia</taxon>
        <taxon>Cytophagales</taxon>
        <taxon>Leadbetterellaceae</taxon>
        <taxon>Emticicia</taxon>
    </lineage>
</organism>
<protein>
    <recommendedName>
        <fullName evidence="2">THIF-type NAD/FAD binding fold domain-containing protein</fullName>
    </recommendedName>
</protein>
<dbReference type="Pfam" id="PF00899">
    <property type="entry name" value="ThiF"/>
    <property type="match status" value="1"/>
</dbReference>
<keyword evidence="1" id="KW-0812">Transmembrane</keyword>
<keyword evidence="4" id="KW-1185">Reference proteome</keyword>
<accession>A0A4Q5LXT6</accession>
<feature type="domain" description="THIF-type NAD/FAD binding fold" evidence="2">
    <location>
        <begin position="209"/>
        <end position="427"/>
    </location>
</feature>
<gene>
    <name evidence="3" type="ORF">EWM59_16095</name>
</gene>
<name>A0A4Q5LXT6_9BACT</name>
<dbReference type="OrthoDB" id="1489124at2"/>
<dbReference type="InterPro" id="IPR035985">
    <property type="entry name" value="Ubiquitin-activating_enz"/>
</dbReference>
<comment type="caution">
    <text evidence="3">The sequence shown here is derived from an EMBL/GenBank/DDBJ whole genome shotgun (WGS) entry which is preliminary data.</text>
</comment>
<proteinExistence type="predicted"/>
<evidence type="ECO:0000313" key="3">
    <source>
        <dbReference type="EMBL" id="RYU94651.1"/>
    </source>
</evidence>
<dbReference type="EMBL" id="SEWF01000023">
    <property type="protein sequence ID" value="RYU94651.1"/>
    <property type="molecule type" value="Genomic_DNA"/>
</dbReference>
<dbReference type="GO" id="GO:0008641">
    <property type="term" value="F:ubiquitin-like modifier activating enzyme activity"/>
    <property type="evidence" value="ECO:0007669"/>
    <property type="project" value="InterPro"/>
</dbReference>
<dbReference type="RefSeq" id="WP_130022256.1">
    <property type="nucleotide sequence ID" value="NZ_SEWF01000023.1"/>
</dbReference>
<reference evidence="3 4" key="1">
    <citation type="submission" date="2019-02" db="EMBL/GenBank/DDBJ databases">
        <title>Bacterial novel species Emticicia sp. 17J42-9 isolated from soil.</title>
        <authorList>
            <person name="Jung H.-Y."/>
        </authorList>
    </citation>
    <scope>NUCLEOTIDE SEQUENCE [LARGE SCALE GENOMIC DNA]</scope>
    <source>
        <strain evidence="3 4">17J42-9</strain>
    </source>
</reference>
<dbReference type="Proteomes" id="UP000293162">
    <property type="component" value="Unassembled WGS sequence"/>
</dbReference>
<sequence length="431" mass="48777">MKIDINQVDRVVIALAEKNNISLENAKELLSKHQVVLETTERVKSSYHLQVAFLTCYNIANRVFKGGVICNMPEDIPNLLKFEKETFIEVLEGFFPLNKVSQKNAEIPKILFGKHPLAKNEAELVCSNWQGGLNIYNSEIIELKSIGNSISLGACLASAYAIFWAFNRTYFITEDQYKESFGYSLWNNSLELDWHSSNGEGPEKIYLPSKIWSVGLGHLGQAYLWIISLLKSKQDYEILLQDYDKLGIENLGAQILSFESQINKSKARICAEFLEKVGVDSIIMEKKFIESDQQDESLKDFEVLLTGLDNIQSRQKIDTDRFKICLDGATNGKLINFDSFTFRNLTLSQRKPSDIWQENQTSNEILHENLYRMVEEKGGCGILTNVGISTPFVGLFGASILISELIKMMNKGNPIKHFSGKMSTINSYTVS</sequence>
<evidence type="ECO:0000313" key="4">
    <source>
        <dbReference type="Proteomes" id="UP000293162"/>
    </source>
</evidence>
<evidence type="ECO:0000259" key="2">
    <source>
        <dbReference type="Pfam" id="PF00899"/>
    </source>
</evidence>
<dbReference type="AlphaFoldDB" id="A0A4Q5LXT6"/>